<dbReference type="PROSITE" id="PS51797">
    <property type="entry name" value="TCTP_3"/>
    <property type="match status" value="1"/>
</dbReference>
<sequence>MIIYKDLITGDEMFTDSSKVKLVDDCIWEVECQFVMRKQGDIAIEGFNPSAEEADEGTDEITESGYDLVLNQRLVEASFSKADFKNYLKTYTKTLQEKWKSLEWSDEQIAEAKAKFTEAVKKILPKVNDAQFYLGNSSNPDGIVGILEFREGDDGNEKAVMNFFKHGLDAEKV</sequence>
<organism evidence="4 5">
    <name type="scientific">Euroglyphus maynei</name>
    <name type="common">Mayne's house dust mite</name>
    <dbReference type="NCBI Taxonomy" id="6958"/>
    <lineage>
        <taxon>Eukaryota</taxon>
        <taxon>Metazoa</taxon>
        <taxon>Ecdysozoa</taxon>
        <taxon>Arthropoda</taxon>
        <taxon>Chelicerata</taxon>
        <taxon>Arachnida</taxon>
        <taxon>Acari</taxon>
        <taxon>Acariformes</taxon>
        <taxon>Sarcoptiformes</taxon>
        <taxon>Astigmata</taxon>
        <taxon>Psoroptidia</taxon>
        <taxon>Analgoidea</taxon>
        <taxon>Pyroglyphidae</taxon>
        <taxon>Pyroglyphinae</taxon>
        <taxon>Euroglyphus</taxon>
    </lineage>
</organism>
<evidence type="ECO:0000259" key="3">
    <source>
        <dbReference type="PROSITE" id="PS51797"/>
    </source>
</evidence>
<proteinExistence type="inferred from homology"/>
<evidence type="ECO:0000313" key="5">
    <source>
        <dbReference type="Proteomes" id="UP000194236"/>
    </source>
</evidence>
<dbReference type="PROSITE" id="PS01002">
    <property type="entry name" value="TCTP_1"/>
    <property type="match status" value="1"/>
</dbReference>
<gene>
    <name evidence="4" type="ORF">BLA29_000175</name>
</gene>
<evidence type="ECO:0000313" key="4">
    <source>
        <dbReference type="EMBL" id="OTF81491.1"/>
    </source>
</evidence>
<dbReference type="GO" id="GO:0005509">
    <property type="term" value="F:calcium ion binding"/>
    <property type="evidence" value="ECO:0007669"/>
    <property type="project" value="TreeGrafter"/>
</dbReference>
<dbReference type="PANTHER" id="PTHR11991">
    <property type="entry name" value="TRANSLATIONALLY CONTROLLED TUMOR PROTEIN-RELATED"/>
    <property type="match status" value="1"/>
</dbReference>
<evidence type="ECO:0000256" key="2">
    <source>
        <dbReference type="PROSITE-ProRule" id="PRU01133"/>
    </source>
</evidence>
<accession>A0A1Y3BKH8</accession>
<dbReference type="InterPro" id="IPR011323">
    <property type="entry name" value="Mss4/transl-control_tumour"/>
</dbReference>
<dbReference type="GO" id="GO:0005737">
    <property type="term" value="C:cytoplasm"/>
    <property type="evidence" value="ECO:0007669"/>
    <property type="project" value="TreeGrafter"/>
</dbReference>
<name>A0A1Y3BKH8_EURMA</name>
<dbReference type="Gene3D" id="2.170.150.10">
    <property type="entry name" value="Metal Binding Protein, Guanine Nucleotide Exchange Factor, Chain A"/>
    <property type="match status" value="1"/>
</dbReference>
<comment type="caution">
    <text evidence="4">The sequence shown here is derived from an EMBL/GenBank/DDBJ whole genome shotgun (WGS) entry which is preliminary data.</text>
</comment>
<dbReference type="Pfam" id="PF00838">
    <property type="entry name" value="TCTP"/>
    <property type="match status" value="1"/>
</dbReference>
<dbReference type="PRINTS" id="PR01653">
    <property type="entry name" value="TCTPROTEIN"/>
</dbReference>
<comment type="similarity">
    <text evidence="2">Belongs to the TCTP family.</text>
</comment>
<keyword evidence="5" id="KW-1185">Reference proteome</keyword>
<feature type="domain" description="TCTP" evidence="3">
    <location>
        <begin position="1"/>
        <end position="173"/>
    </location>
</feature>
<dbReference type="InterPro" id="IPR011057">
    <property type="entry name" value="Mss4-like_sf"/>
</dbReference>
<dbReference type="AlphaFoldDB" id="A0A1Y3BKH8"/>
<reference evidence="4 5" key="1">
    <citation type="submission" date="2017-03" db="EMBL/GenBank/DDBJ databases">
        <title>Genome Survey of Euroglyphus maynei.</title>
        <authorList>
            <person name="Arlian L.G."/>
            <person name="Morgan M.S."/>
            <person name="Rider S.D."/>
        </authorList>
    </citation>
    <scope>NUCLEOTIDE SEQUENCE [LARGE SCALE GENOMIC DNA]</scope>
    <source>
        <strain evidence="4">Arlian Lab</strain>
        <tissue evidence="4">Whole body</tissue>
    </source>
</reference>
<dbReference type="EMBL" id="MUJZ01013363">
    <property type="protein sequence ID" value="OTF81491.1"/>
    <property type="molecule type" value="Genomic_DNA"/>
</dbReference>
<protein>
    <recommendedName>
        <fullName evidence="1">Translationally-controlled tumor protein homolog</fullName>
    </recommendedName>
</protein>
<dbReference type="SUPFAM" id="SSF51316">
    <property type="entry name" value="Mss4-like"/>
    <property type="match status" value="1"/>
</dbReference>
<dbReference type="PANTHER" id="PTHR11991:SF0">
    <property type="entry name" value="TRANSLATIONALLY-CONTROLLED TUMOR PROTEIN"/>
    <property type="match status" value="1"/>
</dbReference>
<dbReference type="InterPro" id="IPR018105">
    <property type="entry name" value="Translational_control_tumour_p"/>
</dbReference>
<evidence type="ECO:0000256" key="1">
    <source>
        <dbReference type="ARBA" id="ARBA00014759"/>
    </source>
</evidence>
<dbReference type="InterPro" id="IPR018103">
    <property type="entry name" value="Translation_control_tumour_CS"/>
</dbReference>
<dbReference type="InterPro" id="IPR034737">
    <property type="entry name" value="TCTP"/>
</dbReference>
<dbReference type="OrthoDB" id="10248936at2759"/>
<dbReference type="Proteomes" id="UP000194236">
    <property type="component" value="Unassembled WGS sequence"/>
</dbReference>